<protein>
    <submittedName>
        <fullName evidence="1">Uncharacterized protein</fullName>
    </submittedName>
</protein>
<evidence type="ECO:0000313" key="1">
    <source>
        <dbReference type="EMBL" id="KAL1525293.1"/>
    </source>
</evidence>
<proteinExistence type="predicted"/>
<dbReference type="EMBL" id="JBGBPQ010000004">
    <property type="protein sequence ID" value="KAL1525293.1"/>
    <property type="molecule type" value="Genomic_DNA"/>
</dbReference>
<comment type="caution">
    <text evidence="1">The sequence shown here is derived from an EMBL/GenBank/DDBJ whole genome shotgun (WGS) entry which is preliminary data.</text>
</comment>
<gene>
    <name evidence="1" type="ORF">AB1Y20_020155</name>
</gene>
<accession>A0AB34JWI0</accession>
<organism evidence="1 2">
    <name type="scientific">Prymnesium parvum</name>
    <name type="common">Toxic golden alga</name>
    <dbReference type="NCBI Taxonomy" id="97485"/>
    <lineage>
        <taxon>Eukaryota</taxon>
        <taxon>Haptista</taxon>
        <taxon>Haptophyta</taxon>
        <taxon>Prymnesiophyceae</taxon>
        <taxon>Prymnesiales</taxon>
        <taxon>Prymnesiaceae</taxon>
        <taxon>Prymnesium</taxon>
    </lineage>
</organism>
<reference evidence="1 2" key="1">
    <citation type="journal article" date="2024" name="Science">
        <title>Giant polyketide synthase enzymes in the biosynthesis of giant marine polyether toxins.</title>
        <authorList>
            <person name="Fallon T.R."/>
            <person name="Shende V.V."/>
            <person name="Wierzbicki I.H."/>
            <person name="Pendleton A.L."/>
            <person name="Watervoot N.F."/>
            <person name="Auber R.P."/>
            <person name="Gonzalez D.J."/>
            <person name="Wisecaver J.H."/>
            <person name="Moore B.S."/>
        </authorList>
    </citation>
    <scope>NUCLEOTIDE SEQUENCE [LARGE SCALE GENOMIC DNA]</scope>
    <source>
        <strain evidence="1 2">12B1</strain>
    </source>
</reference>
<dbReference type="Proteomes" id="UP001515480">
    <property type="component" value="Unassembled WGS sequence"/>
</dbReference>
<keyword evidence="2" id="KW-1185">Reference proteome</keyword>
<name>A0AB34JWI0_PRYPA</name>
<sequence>MQTSQTKIPRLKKNSLSADLPLKIIPNSPYHPSSSLRMPPFGVLSARLQQTLLAVQYMDPSARLELFSLLSLGCCLIGAENTPYMLSTNLAVALLGLIGCRGGSEAQLVALCLFCLLTTICDVVSMCTQPSRWGGLWSALNIVMKAGAASSGACMSATLRGVTAGDALDASADDTYQGYQGPVAHDDYLGMAAEAVAGKQGGISDPSTSYRAI</sequence>
<dbReference type="AlphaFoldDB" id="A0AB34JWI0"/>
<evidence type="ECO:0000313" key="2">
    <source>
        <dbReference type="Proteomes" id="UP001515480"/>
    </source>
</evidence>